<accession>A0AAQ3Q1V6</accession>
<dbReference type="AlphaFoldDB" id="A0AAQ3Q1V6"/>
<dbReference type="GO" id="GO:0004650">
    <property type="term" value="F:polygalacturonase activity"/>
    <property type="evidence" value="ECO:0007669"/>
    <property type="project" value="InterPro"/>
</dbReference>
<dbReference type="EMBL" id="CP136890">
    <property type="protein sequence ID" value="WOK93339.1"/>
    <property type="molecule type" value="Genomic_DNA"/>
</dbReference>
<organism evidence="1 2">
    <name type="scientific">Canna indica</name>
    <name type="common">Indian-shot</name>
    <dbReference type="NCBI Taxonomy" id="4628"/>
    <lineage>
        <taxon>Eukaryota</taxon>
        <taxon>Viridiplantae</taxon>
        <taxon>Streptophyta</taxon>
        <taxon>Embryophyta</taxon>
        <taxon>Tracheophyta</taxon>
        <taxon>Spermatophyta</taxon>
        <taxon>Magnoliopsida</taxon>
        <taxon>Liliopsida</taxon>
        <taxon>Zingiberales</taxon>
        <taxon>Cannaceae</taxon>
        <taxon>Canna</taxon>
    </lineage>
</organism>
<dbReference type="Proteomes" id="UP001327560">
    <property type="component" value="Chromosome 1"/>
</dbReference>
<proteinExistence type="predicted"/>
<name>A0AAQ3Q1V6_9LILI</name>
<keyword evidence="2" id="KW-1185">Reference proteome</keyword>
<evidence type="ECO:0000313" key="2">
    <source>
        <dbReference type="Proteomes" id="UP001327560"/>
    </source>
</evidence>
<dbReference type="PANTHER" id="PTHR33928">
    <property type="entry name" value="POLYGALACTURONASE QRT3"/>
    <property type="match status" value="1"/>
</dbReference>
<gene>
    <name evidence="1" type="ORF">Cni_G02036</name>
</gene>
<evidence type="ECO:0000313" key="1">
    <source>
        <dbReference type="EMBL" id="WOK93339.1"/>
    </source>
</evidence>
<reference evidence="1 2" key="1">
    <citation type="submission" date="2023-10" db="EMBL/GenBank/DDBJ databases">
        <title>Chromosome-scale genome assembly provides insights into flower coloration mechanisms of Canna indica.</title>
        <authorList>
            <person name="Li C."/>
        </authorList>
    </citation>
    <scope>NUCLEOTIDE SEQUENCE [LARGE SCALE GENOMIC DNA]</scope>
    <source>
        <tissue evidence="1">Flower</tissue>
    </source>
</reference>
<dbReference type="PANTHER" id="PTHR33928:SF7">
    <property type="entry name" value="POLYGALACTURONASE QRT3"/>
    <property type="match status" value="1"/>
</dbReference>
<sequence>MFSGAGKGVNIVELDESNGKFSDVDQVVVGRNSARGMRMWSTAASATVDGNGTTWVVDFSPVLLFPNRIGHVLYTLMADSAFPGHMLRNVSMNRVVIESDVAVSATVHVVVDQGFGSMLGI</sequence>
<protein>
    <submittedName>
        <fullName evidence="1">Polygalacturonase QRT3</fullName>
    </submittedName>
</protein>
<dbReference type="InterPro" id="IPR039279">
    <property type="entry name" value="QRT3-like"/>
</dbReference>